<dbReference type="PANTHER" id="PTHR46692">
    <property type="entry name" value="INOSINE-URIDINE PREFERRING NUCLEOSIDE HYDROLASE FAMILY PROTEIN"/>
    <property type="match status" value="1"/>
</dbReference>
<gene>
    <name evidence="1" type="ORF">LLUT_LOCUS7366</name>
</gene>
<evidence type="ECO:0000313" key="2">
    <source>
        <dbReference type="Proteomes" id="UP001497480"/>
    </source>
</evidence>
<organism evidence="1 2">
    <name type="scientific">Lupinus luteus</name>
    <name type="common">European yellow lupine</name>
    <dbReference type="NCBI Taxonomy" id="3873"/>
    <lineage>
        <taxon>Eukaryota</taxon>
        <taxon>Viridiplantae</taxon>
        <taxon>Streptophyta</taxon>
        <taxon>Embryophyta</taxon>
        <taxon>Tracheophyta</taxon>
        <taxon>Spermatophyta</taxon>
        <taxon>Magnoliopsida</taxon>
        <taxon>eudicotyledons</taxon>
        <taxon>Gunneridae</taxon>
        <taxon>Pentapetalae</taxon>
        <taxon>rosids</taxon>
        <taxon>fabids</taxon>
        <taxon>Fabales</taxon>
        <taxon>Fabaceae</taxon>
        <taxon>Papilionoideae</taxon>
        <taxon>50 kb inversion clade</taxon>
        <taxon>genistoids sensu lato</taxon>
        <taxon>core genistoids</taxon>
        <taxon>Genisteae</taxon>
        <taxon>Lupinus</taxon>
    </lineage>
</organism>
<keyword evidence="2" id="KW-1185">Reference proteome</keyword>
<comment type="caution">
    <text evidence="1">The sequence shown here is derived from an EMBL/GenBank/DDBJ whole genome shotgun (WGS) entry which is preliminary data.</text>
</comment>
<evidence type="ECO:0000313" key="1">
    <source>
        <dbReference type="EMBL" id="CAL0306306.1"/>
    </source>
</evidence>
<protein>
    <submittedName>
        <fullName evidence="1">Uncharacterized protein</fullName>
    </submittedName>
</protein>
<dbReference type="PANTHER" id="PTHR46692:SF1">
    <property type="entry name" value="NUCLEOSIDE HYDROLASE 3-RELATED"/>
    <property type="match status" value="1"/>
</dbReference>
<name>A0AAV1WAE1_LUPLU</name>
<sequence>MDSGMTTAGECRYRRAIPVGLGGRLDVDVNYGIQKAFLLQVIVTRTNLLISFT</sequence>
<dbReference type="EMBL" id="CAXHTB010000005">
    <property type="protein sequence ID" value="CAL0306306.1"/>
    <property type="molecule type" value="Genomic_DNA"/>
</dbReference>
<proteinExistence type="predicted"/>
<dbReference type="Proteomes" id="UP001497480">
    <property type="component" value="Unassembled WGS sequence"/>
</dbReference>
<reference evidence="1 2" key="1">
    <citation type="submission" date="2024-03" db="EMBL/GenBank/DDBJ databases">
        <authorList>
            <person name="Martinez-Hernandez J."/>
        </authorList>
    </citation>
    <scope>NUCLEOTIDE SEQUENCE [LARGE SCALE GENOMIC DNA]</scope>
</reference>
<dbReference type="AlphaFoldDB" id="A0AAV1WAE1"/>
<accession>A0AAV1WAE1</accession>